<dbReference type="GO" id="GO:0007178">
    <property type="term" value="P:cell surface receptor protein serine/threonine kinase signaling pathway"/>
    <property type="evidence" value="ECO:0000318"/>
    <property type="project" value="GO_Central"/>
</dbReference>
<keyword evidence="3" id="KW-0964">Secreted</keyword>
<evidence type="ECO:0000256" key="5">
    <source>
        <dbReference type="ARBA" id="ARBA00023157"/>
    </source>
</evidence>
<evidence type="ECO:0000256" key="3">
    <source>
        <dbReference type="ARBA" id="ARBA00022525"/>
    </source>
</evidence>
<keyword evidence="5" id="KW-1015">Disulfide bond</keyword>
<comment type="similarity">
    <text evidence="2 6">Belongs to the TGF-beta family.</text>
</comment>
<dbReference type="InterPro" id="IPR029034">
    <property type="entry name" value="Cystine-knot_cytokine"/>
</dbReference>
<dbReference type="InterPro" id="IPR001839">
    <property type="entry name" value="TGF-b_C"/>
</dbReference>
<dbReference type="eggNOG" id="KOG3900">
    <property type="taxonomic scope" value="Eukaryota"/>
</dbReference>
<dbReference type="FunCoup" id="W5MYW4">
    <property type="interactions" value="3"/>
</dbReference>
<dbReference type="InParanoid" id="W5MYW4"/>
<reference evidence="9" key="1">
    <citation type="submission" date="2011-12" db="EMBL/GenBank/DDBJ databases">
        <title>The Draft Genome of Lepisosteus oculatus.</title>
        <authorList>
            <consortium name="The Broad Institute Genome Assembly &amp; Analysis Group"/>
            <consortium name="Computational R&amp;D Group"/>
            <consortium name="and Sequencing Platform"/>
            <person name="Di Palma F."/>
            <person name="Alfoldi J."/>
            <person name="Johnson J."/>
            <person name="Berlin A."/>
            <person name="Gnerre S."/>
            <person name="Jaffe D."/>
            <person name="MacCallum I."/>
            <person name="Young S."/>
            <person name="Walker B.J."/>
            <person name="Lander E.S."/>
            <person name="Lindblad-Toh K."/>
        </authorList>
    </citation>
    <scope>NUCLEOTIDE SEQUENCE [LARGE SCALE GENOMIC DNA]</scope>
</reference>
<feature type="domain" description="TGF-beta family profile" evidence="7">
    <location>
        <begin position="196"/>
        <end position="325"/>
    </location>
</feature>
<dbReference type="HOGENOM" id="CLU_758544_0_0_1"/>
<dbReference type="PANTHER" id="PTHR11848:SF243">
    <property type="entry name" value="GROWTH_DIFFERENTIATION FACTOR 6-A-LIKE"/>
    <property type="match status" value="1"/>
</dbReference>
<evidence type="ECO:0000256" key="4">
    <source>
        <dbReference type="ARBA" id="ARBA00023030"/>
    </source>
</evidence>
<dbReference type="PROSITE" id="PS00250">
    <property type="entry name" value="TGF_BETA_1"/>
    <property type="match status" value="1"/>
</dbReference>
<dbReference type="SUPFAM" id="SSF57501">
    <property type="entry name" value="Cystine-knot cytokines"/>
    <property type="match status" value="1"/>
</dbReference>
<dbReference type="AlphaFoldDB" id="W5MYW4"/>
<evidence type="ECO:0000256" key="2">
    <source>
        <dbReference type="ARBA" id="ARBA00006656"/>
    </source>
</evidence>
<protein>
    <recommendedName>
        <fullName evidence="7">TGF-beta family profile domain-containing protein</fullName>
    </recommendedName>
</protein>
<dbReference type="GeneTree" id="ENSGT00990000204039"/>
<dbReference type="PANTHER" id="PTHR11848">
    <property type="entry name" value="TGF-BETA FAMILY"/>
    <property type="match status" value="1"/>
</dbReference>
<dbReference type="STRING" id="7918.ENSLOCP00000013573"/>
<dbReference type="CDD" id="cd13756">
    <property type="entry name" value="TGF_beta_BMPs_GDFs"/>
    <property type="match status" value="1"/>
</dbReference>
<name>W5MYW4_LEPOC</name>
<dbReference type="Pfam" id="PF00019">
    <property type="entry name" value="TGF_beta"/>
    <property type="match status" value="1"/>
</dbReference>
<dbReference type="GO" id="GO:0005125">
    <property type="term" value="F:cytokine activity"/>
    <property type="evidence" value="ECO:0000318"/>
    <property type="project" value="GO_Central"/>
</dbReference>
<dbReference type="GO" id="GO:0008083">
    <property type="term" value="F:growth factor activity"/>
    <property type="evidence" value="ECO:0007669"/>
    <property type="project" value="UniProtKB-KW"/>
</dbReference>
<dbReference type="Ensembl" id="ENSLOCT00000013602.1">
    <property type="protein sequence ID" value="ENSLOCP00000013573.1"/>
    <property type="gene ID" value="ENSLOCG00000011059.1"/>
</dbReference>
<dbReference type="OMA" id="PYMKQVY"/>
<evidence type="ECO:0000313" key="8">
    <source>
        <dbReference type="Ensembl" id="ENSLOCP00000013573.1"/>
    </source>
</evidence>
<accession>W5MYW4</accession>
<evidence type="ECO:0000256" key="6">
    <source>
        <dbReference type="RuleBase" id="RU000354"/>
    </source>
</evidence>
<dbReference type="SMART" id="SM00204">
    <property type="entry name" value="TGFB"/>
    <property type="match status" value="1"/>
</dbReference>
<evidence type="ECO:0000259" key="7">
    <source>
        <dbReference type="PROSITE" id="PS51362"/>
    </source>
</evidence>
<evidence type="ECO:0000256" key="1">
    <source>
        <dbReference type="ARBA" id="ARBA00004613"/>
    </source>
</evidence>
<comment type="subcellular location">
    <subcellularLocation>
        <location evidence="1">Secreted</location>
    </subcellularLocation>
</comment>
<dbReference type="GO" id="GO:0005615">
    <property type="term" value="C:extracellular space"/>
    <property type="evidence" value="ECO:0000318"/>
    <property type="project" value="GO_Central"/>
</dbReference>
<dbReference type="InterPro" id="IPR017948">
    <property type="entry name" value="TGFb_CS"/>
</dbReference>
<organism evidence="8 9">
    <name type="scientific">Lepisosteus oculatus</name>
    <name type="common">Spotted gar</name>
    <dbReference type="NCBI Taxonomy" id="7918"/>
    <lineage>
        <taxon>Eukaryota</taxon>
        <taxon>Metazoa</taxon>
        <taxon>Chordata</taxon>
        <taxon>Craniata</taxon>
        <taxon>Vertebrata</taxon>
        <taxon>Euteleostomi</taxon>
        <taxon>Actinopterygii</taxon>
        <taxon>Neopterygii</taxon>
        <taxon>Holostei</taxon>
        <taxon>Semionotiformes</taxon>
        <taxon>Lepisosteidae</taxon>
        <taxon>Lepisosteus</taxon>
    </lineage>
</organism>
<reference evidence="8" key="2">
    <citation type="submission" date="2025-08" db="UniProtKB">
        <authorList>
            <consortium name="Ensembl"/>
        </authorList>
    </citation>
    <scope>IDENTIFICATION</scope>
</reference>
<dbReference type="InterPro" id="IPR015615">
    <property type="entry name" value="TGF-beta-rel"/>
</dbReference>
<dbReference type="Gene3D" id="2.10.90.10">
    <property type="entry name" value="Cystine-knot cytokines"/>
    <property type="match status" value="1"/>
</dbReference>
<evidence type="ECO:0000313" key="9">
    <source>
        <dbReference type="Proteomes" id="UP000018468"/>
    </source>
</evidence>
<dbReference type="PROSITE" id="PS51362">
    <property type="entry name" value="TGF_BETA_2"/>
    <property type="match status" value="1"/>
</dbReference>
<dbReference type="Bgee" id="ENSLOCG00000011059">
    <property type="expression patterns" value="Expressed in camera-type eye"/>
</dbReference>
<reference evidence="8" key="3">
    <citation type="submission" date="2025-09" db="UniProtKB">
        <authorList>
            <consortium name="Ensembl"/>
        </authorList>
    </citation>
    <scope>IDENTIFICATION</scope>
</reference>
<proteinExistence type="inferred from homology"/>
<keyword evidence="4 6" id="KW-0339">Growth factor</keyword>
<dbReference type="FunFam" id="2.10.90.10:FF:000104">
    <property type="entry name" value="Uncharacterized protein"/>
    <property type="match status" value="1"/>
</dbReference>
<keyword evidence="9" id="KW-1185">Reference proteome</keyword>
<dbReference type="Proteomes" id="UP000018468">
    <property type="component" value="Linkage group LG4"/>
</dbReference>
<dbReference type="EMBL" id="AHAT01001592">
    <property type="status" value="NOT_ANNOTATED_CDS"/>
    <property type="molecule type" value="Genomic_DNA"/>
</dbReference>
<sequence>MLHINKLSVPQRTKPHPYMKLVYKFLDSKDASVFSSSEGTLVQSFRSIHDLKYRTPGWIWFNVSHLKPSMAIAELVLLRKTLHPQPLSVSIAVHSIFCNADHLTVSNPIEEKVLSLDEPPPSGFDVFNVSSALVHRVDDVVGFQFRYTDESGSLVLHEALTQSLYCLNSSSQNEPLLVVYQAQLGSAQGAPWVPDRLQRQRCNAARKRQLLQLLATQTYSPQHCRLHQRYIDFHSVSLDYWILQPPGFHATFCRGICHVPTSIQHAEENTKKRYKGNETASRWVVLKPVCIPQKLSSLTVMYRNDRGDVIIKILKDMKAENCVCQTNTHY</sequence>